<sequence>MRHLIFTIALFFSLFLFAQPNCEAFKHYGDTLKYKACIKAMEISGHYQFSKEYQSILDRAIEIDSTFDYPYWAKSIAYLKSGDFITWKTLIDKAVALNPKTHLGYRGWCRYQFFRDYEGLIEDIEKLDSLVDYDIGYSQNGTYHLNIAKGLCYKAIGDKDKAITIIKNQIQLNVQENFVGAYDYLHLGVLYLETNQYEKAINTFKKQSENNELAENQYYLALTYRELDNFTKYTSCLNKAKQLYIVGKRMFDTYSNPMDKIYLETIENELKSFQKAGIITTNKTKK</sequence>
<feature type="chain" id="PRO_5044712758" description="Tetratricopeptide repeat protein" evidence="2">
    <location>
        <begin position="19"/>
        <end position="286"/>
    </location>
</feature>
<organism evidence="3 5">
    <name type="scientific">Mangrovimonas cancribranchiae</name>
    <dbReference type="NCBI Taxonomy" id="3080055"/>
    <lineage>
        <taxon>Bacteria</taxon>
        <taxon>Pseudomonadati</taxon>
        <taxon>Bacteroidota</taxon>
        <taxon>Flavobacteriia</taxon>
        <taxon>Flavobacteriales</taxon>
        <taxon>Flavobacteriaceae</taxon>
        <taxon>Mangrovimonas</taxon>
    </lineage>
</organism>
<evidence type="ECO:0000313" key="4">
    <source>
        <dbReference type="EMBL" id="WXA12881.1"/>
    </source>
</evidence>
<accession>A0AAU6NWH4</accession>
<dbReference type="EMBL" id="CP136924">
    <property type="protein sequence ID" value="WXA01957.1"/>
    <property type="molecule type" value="Genomic_DNA"/>
</dbReference>
<dbReference type="SUPFAM" id="SSF48452">
    <property type="entry name" value="TPR-like"/>
    <property type="match status" value="1"/>
</dbReference>
<dbReference type="RefSeq" id="WP_338732002.1">
    <property type="nucleotide sequence ID" value="NZ_CP136924.1"/>
</dbReference>
<keyword evidence="5" id="KW-1185">Reference proteome</keyword>
<feature type="signal peptide" evidence="2">
    <location>
        <begin position="1"/>
        <end position="18"/>
    </location>
</feature>
<evidence type="ECO:0000256" key="1">
    <source>
        <dbReference type="PROSITE-ProRule" id="PRU00339"/>
    </source>
</evidence>
<evidence type="ECO:0000313" key="5">
    <source>
        <dbReference type="Proteomes" id="UP001368318"/>
    </source>
</evidence>
<dbReference type="Pfam" id="PF13181">
    <property type="entry name" value="TPR_8"/>
    <property type="match status" value="2"/>
</dbReference>
<gene>
    <name evidence="4" type="ORF">R3L15_12245</name>
    <name evidence="3" type="ORF">R3L16_09345</name>
</gene>
<name>A0AAU6NWH4_9FLAO</name>
<proteinExistence type="predicted"/>
<dbReference type="PROSITE" id="PS50005">
    <property type="entry name" value="TPR"/>
    <property type="match status" value="1"/>
</dbReference>
<evidence type="ECO:0000256" key="2">
    <source>
        <dbReference type="SAM" id="SignalP"/>
    </source>
</evidence>
<evidence type="ECO:0008006" key="6">
    <source>
        <dbReference type="Google" id="ProtNLM"/>
    </source>
</evidence>
<dbReference type="AlphaFoldDB" id="A0AAU6NWH4"/>
<dbReference type="EMBL" id="CP136925">
    <property type="protein sequence ID" value="WXA12881.1"/>
    <property type="molecule type" value="Genomic_DNA"/>
</dbReference>
<keyword evidence="1" id="KW-0802">TPR repeat</keyword>
<dbReference type="InterPro" id="IPR011990">
    <property type="entry name" value="TPR-like_helical_dom_sf"/>
</dbReference>
<keyword evidence="2" id="KW-0732">Signal</keyword>
<dbReference type="Proteomes" id="UP001368318">
    <property type="component" value="Chromosome"/>
</dbReference>
<evidence type="ECO:0000313" key="3">
    <source>
        <dbReference type="EMBL" id="WXA01957.1"/>
    </source>
</evidence>
<dbReference type="Gene3D" id="1.25.40.10">
    <property type="entry name" value="Tetratricopeptide repeat domain"/>
    <property type="match status" value="1"/>
</dbReference>
<protein>
    <recommendedName>
        <fullName evidence="6">Tetratricopeptide repeat protein</fullName>
    </recommendedName>
</protein>
<dbReference type="InterPro" id="IPR019734">
    <property type="entry name" value="TPR_rpt"/>
</dbReference>
<dbReference type="KEGG" id="mcaa:R3L15_12245"/>
<feature type="repeat" description="TPR" evidence="1">
    <location>
        <begin position="181"/>
        <end position="214"/>
    </location>
</feature>
<reference evidence="3 5" key="1">
    <citation type="submission" date="2023-10" db="EMBL/GenBank/DDBJ databases">
        <title>Culture-based analysis of two novel bacteria associated with mangrove crab gills.</title>
        <authorList>
            <person name="Yang X."/>
            <person name="Garuglieri E."/>
            <person name="Van Goethem M.W."/>
            <person name="Fusi M."/>
            <person name="Marasco R."/>
            <person name="Daffonchio D.G."/>
        </authorList>
    </citation>
    <scope>NUCLEOTIDE SEQUENCE [LARGE SCALE GENOMIC DNA]</scope>
    <source>
        <strain evidence="4">UG2-1</strain>
        <strain evidence="3">UG2-2</strain>
        <strain evidence="5">UG2_2</strain>
    </source>
</reference>